<comment type="caution">
    <text evidence="2">The sequence shown here is derived from an EMBL/GenBank/DDBJ whole genome shotgun (WGS) entry which is preliminary data.</text>
</comment>
<evidence type="ECO:0000259" key="1">
    <source>
        <dbReference type="Pfam" id="PF14213"/>
    </source>
</evidence>
<reference evidence="3" key="1">
    <citation type="journal article" date="2019" name="Int. J. Syst. Evol. Microbiol.">
        <title>The Global Catalogue of Microorganisms (GCM) 10K type strain sequencing project: providing services to taxonomists for standard genome sequencing and annotation.</title>
        <authorList>
            <consortium name="The Broad Institute Genomics Platform"/>
            <consortium name="The Broad Institute Genome Sequencing Center for Infectious Disease"/>
            <person name="Wu L."/>
            <person name="Ma J."/>
        </authorList>
    </citation>
    <scope>NUCLEOTIDE SEQUENCE [LARGE SCALE GENOMIC DNA]</scope>
    <source>
        <strain evidence="3">KCTC 23701</strain>
    </source>
</reference>
<evidence type="ECO:0000313" key="3">
    <source>
        <dbReference type="Proteomes" id="UP000604737"/>
    </source>
</evidence>
<sequence>MLARIVSQRPINKANIMRFKRRGNIITPPVELIIDDLSELSAAIYSAIDGRGYQDITIDFERCVKAEPEFMLALCAISRHRRGNGIDINIKLPKNEKMRRLFVNTNWAHHISPDMYPYREFFGYAQVPATYFSDSEGQYEAVSKIVDVILTHVDGISKNDFAAFEWAANEMTDNVLVHSNMHCGFVQVSKFRKDKKKISLIVCDVGIGIPDSLRSGVLSRRNLSDENALAESIKEGITRDKNVGQGNGLFGSHQICTKSGGMLKITSGYATLYAHGEEVEVRTNKAPFNGTLIVSEIDFSTIGLLENALKFDGKVHEALSRIESMYEDYQQDILRVKILGCATSFGSRASGFPVRSKIKNLMDMSPGCGVEIDFSGVPLMTSSFADEVVGKLLVDIGGDDFFKKIRITGLDDLNKKIVNRSLAQRHNDHR</sequence>
<dbReference type="InterPro" id="IPR025474">
    <property type="entry name" value="DUF4325"/>
</dbReference>
<accession>A0ABQ3GW29</accession>
<dbReference type="EMBL" id="BMYO01000002">
    <property type="protein sequence ID" value="GHD57956.1"/>
    <property type="molecule type" value="Genomic_DNA"/>
</dbReference>
<dbReference type="Gene3D" id="3.30.565.10">
    <property type="entry name" value="Histidine kinase-like ATPase, C-terminal domain"/>
    <property type="match status" value="1"/>
</dbReference>
<dbReference type="SUPFAM" id="SSF55874">
    <property type="entry name" value="ATPase domain of HSP90 chaperone/DNA topoisomerase II/histidine kinase"/>
    <property type="match status" value="1"/>
</dbReference>
<keyword evidence="3" id="KW-1185">Reference proteome</keyword>
<dbReference type="Proteomes" id="UP000604737">
    <property type="component" value="Unassembled WGS sequence"/>
</dbReference>
<name>A0ABQ3GW29_9NEIS</name>
<organism evidence="2 3">
    <name type="scientific">Jeongeupia chitinilytica</name>
    <dbReference type="NCBI Taxonomy" id="1041641"/>
    <lineage>
        <taxon>Bacteria</taxon>
        <taxon>Pseudomonadati</taxon>
        <taxon>Pseudomonadota</taxon>
        <taxon>Betaproteobacteria</taxon>
        <taxon>Neisseriales</taxon>
        <taxon>Chitinibacteraceae</taxon>
        <taxon>Jeongeupia</taxon>
    </lineage>
</organism>
<feature type="domain" description="DUF4325" evidence="1">
    <location>
        <begin position="353"/>
        <end position="412"/>
    </location>
</feature>
<dbReference type="InterPro" id="IPR036890">
    <property type="entry name" value="HATPase_C_sf"/>
</dbReference>
<evidence type="ECO:0000313" key="2">
    <source>
        <dbReference type="EMBL" id="GHD57956.1"/>
    </source>
</evidence>
<gene>
    <name evidence="2" type="ORF">GCM10007350_07030</name>
</gene>
<dbReference type="RefSeq" id="WP_189458781.1">
    <property type="nucleotide sequence ID" value="NZ_BMYO01000002.1"/>
</dbReference>
<proteinExistence type="predicted"/>
<protein>
    <recommendedName>
        <fullName evidence="1">DUF4325 domain-containing protein</fullName>
    </recommendedName>
</protein>
<dbReference type="Pfam" id="PF14213">
    <property type="entry name" value="DUF4325"/>
    <property type="match status" value="1"/>
</dbReference>